<evidence type="ECO:0000313" key="1">
    <source>
        <dbReference type="EMBL" id="KAJ3540633.1"/>
    </source>
</evidence>
<protein>
    <submittedName>
        <fullName evidence="1">Uncharacterized protein</fullName>
    </submittedName>
</protein>
<name>A0ACC1SJ25_9APHY</name>
<gene>
    <name evidence="1" type="ORF">NM688_g6201</name>
</gene>
<proteinExistence type="predicted"/>
<keyword evidence="2" id="KW-1185">Reference proteome</keyword>
<evidence type="ECO:0000313" key="2">
    <source>
        <dbReference type="Proteomes" id="UP001148662"/>
    </source>
</evidence>
<sequence length="380" mass="41755">MSARARPGDPHKIVPRIHLEGSPYEIGLKHGRELKLQISSQLDIYRDIFWDYCKFSWEYVRTVAEEFKPTIARLAPDLFEEIRGIADGVGDSSIDLLDILALNARSEIALGQWDDGCTSVAWNLGDRQIIAQNWDWRSTVGANLALAHICQRGKPDIWMVIEPGIVGKIGFNSSSVGVCLNAIRARPISTSLIPIHLLLRLALECTSVEEAIGKIESVGGAASAQHILIADKSGGRGLELSPRGGVYLDEDPNGIVLHTNHFLENKYMDEAPPLSGSPIRLDRARSLCAQLLAEFPSRELQRKGLSPSSIRDRIFADTYNSPQAICCSPDLARGPQGDVETLFNIVMVFEEGESPYAEVLFGKPDGSSNMSAILALPWTR</sequence>
<dbReference type="EMBL" id="JANHOG010001241">
    <property type="protein sequence ID" value="KAJ3540633.1"/>
    <property type="molecule type" value="Genomic_DNA"/>
</dbReference>
<reference evidence="1" key="1">
    <citation type="submission" date="2022-07" db="EMBL/GenBank/DDBJ databases">
        <title>Genome Sequence of Phlebia brevispora.</title>
        <authorList>
            <person name="Buettner E."/>
        </authorList>
    </citation>
    <scope>NUCLEOTIDE SEQUENCE</scope>
    <source>
        <strain evidence="1">MPL23</strain>
    </source>
</reference>
<organism evidence="1 2">
    <name type="scientific">Phlebia brevispora</name>
    <dbReference type="NCBI Taxonomy" id="194682"/>
    <lineage>
        <taxon>Eukaryota</taxon>
        <taxon>Fungi</taxon>
        <taxon>Dikarya</taxon>
        <taxon>Basidiomycota</taxon>
        <taxon>Agaricomycotina</taxon>
        <taxon>Agaricomycetes</taxon>
        <taxon>Polyporales</taxon>
        <taxon>Meruliaceae</taxon>
        <taxon>Phlebia</taxon>
    </lineage>
</organism>
<comment type="caution">
    <text evidence="1">The sequence shown here is derived from an EMBL/GenBank/DDBJ whole genome shotgun (WGS) entry which is preliminary data.</text>
</comment>
<dbReference type="Proteomes" id="UP001148662">
    <property type="component" value="Unassembled WGS sequence"/>
</dbReference>
<accession>A0ACC1SJ25</accession>